<name>A0A174PVB5_9FIRM</name>
<dbReference type="Gene3D" id="1.10.3210.10">
    <property type="entry name" value="Hypothetical protein af1432"/>
    <property type="match status" value="1"/>
</dbReference>
<evidence type="ECO:0000313" key="2">
    <source>
        <dbReference type="Proteomes" id="UP000095712"/>
    </source>
</evidence>
<dbReference type="InterPro" id="IPR003607">
    <property type="entry name" value="HD/PDEase_dom"/>
</dbReference>
<gene>
    <name evidence="1" type="ORF">ERS852523_02250</name>
</gene>
<proteinExistence type="predicted"/>
<dbReference type="Proteomes" id="UP000095712">
    <property type="component" value="Unassembled WGS sequence"/>
</dbReference>
<accession>A0A174PVB5</accession>
<dbReference type="EMBL" id="CZAW01000022">
    <property type="protein sequence ID" value="CUP62670.1"/>
    <property type="molecule type" value="Genomic_DNA"/>
</dbReference>
<sequence>MKFDVLGLLAACSYALDCVEAELIKVTNNHSKRVAHMAVCTAEKMGIQGQSLQDLAECALLHDNAVAQYIQEELQNDSLRNGVMKLGRHCTIGEKF</sequence>
<dbReference type="RefSeq" id="WP_019161203.1">
    <property type="nucleotide sequence ID" value="NZ_CZAW01000022.1"/>
</dbReference>
<dbReference type="SUPFAM" id="SSF109604">
    <property type="entry name" value="HD-domain/PDEase-like"/>
    <property type="match status" value="1"/>
</dbReference>
<organism evidence="1 2">
    <name type="scientific">Blautia wexlerae</name>
    <dbReference type="NCBI Taxonomy" id="418240"/>
    <lineage>
        <taxon>Bacteria</taxon>
        <taxon>Bacillati</taxon>
        <taxon>Bacillota</taxon>
        <taxon>Clostridia</taxon>
        <taxon>Lachnospirales</taxon>
        <taxon>Lachnospiraceae</taxon>
        <taxon>Blautia</taxon>
    </lineage>
</organism>
<dbReference type="CDD" id="cd00077">
    <property type="entry name" value="HDc"/>
    <property type="match status" value="1"/>
</dbReference>
<reference evidence="1 2" key="1">
    <citation type="submission" date="2015-09" db="EMBL/GenBank/DDBJ databases">
        <authorList>
            <consortium name="Pathogen Informatics"/>
        </authorList>
    </citation>
    <scope>NUCLEOTIDE SEQUENCE [LARGE SCALE GENOMIC DNA]</scope>
    <source>
        <strain evidence="1 2">2789STDY5834911</strain>
    </source>
</reference>
<dbReference type="OrthoDB" id="9804747at2"/>
<evidence type="ECO:0000313" key="1">
    <source>
        <dbReference type="EMBL" id="CUP62670.1"/>
    </source>
</evidence>
<protein>
    <recommendedName>
        <fullName evidence="3">HD domain-containing protein</fullName>
    </recommendedName>
</protein>
<evidence type="ECO:0008006" key="3">
    <source>
        <dbReference type="Google" id="ProtNLM"/>
    </source>
</evidence>
<dbReference type="AlphaFoldDB" id="A0A174PVB5"/>